<evidence type="ECO:0000313" key="1">
    <source>
        <dbReference type="EMBL" id="MPD00545.1"/>
    </source>
</evidence>
<dbReference type="AlphaFoldDB" id="A0A5B7K763"/>
<reference evidence="1 2" key="1">
    <citation type="submission" date="2019-05" db="EMBL/GenBank/DDBJ databases">
        <title>Another draft genome of Portunus trituberculatus and its Hox gene families provides insights of decapod evolution.</title>
        <authorList>
            <person name="Jeong J.-H."/>
            <person name="Song I."/>
            <person name="Kim S."/>
            <person name="Choi T."/>
            <person name="Kim D."/>
            <person name="Ryu S."/>
            <person name="Kim W."/>
        </authorList>
    </citation>
    <scope>NUCLEOTIDE SEQUENCE [LARGE SCALE GENOMIC DNA]</scope>
    <source>
        <tissue evidence="1">Muscle</tissue>
    </source>
</reference>
<dbReference type="Proteomes" id="UP000324222">
    <property type="component" value="Unassembled WGS sequence"/>
</dbReference>
<keyword evidence="2" id="KW-1185">Reference proteome</keyword>
<protein>
    <submittedName>
        <fullName evidence="1">Uncharacterized protein</fullName>
    </submittedName>
</protein>
<proteinExistence type="predicted"/>
<sequence length="96" mass="10900">MDMIRTRALGDLADPKAGMVPLYHSGLRVSRHAVKPRGSKENLATAAVWKPPRFQTAVCERFHKLSLKMLLRDSNRAVQTALCEQGLKDMNNTYYR</sequence>
<gene>
    <name evidence="1" type="ORF">E2C01_096021</name>
</gene>
<name>A0A5B7K763_PORTR</name>
<dbReference type="EMBL" id="VSRR010123428">
    <property type="protein sequence ID" value="MPD00545.1"/>
    <property type="molecule type" value="Genomic_DNA"/>
</dbReference>
<organism evidence="1 2">
    <name type="scientific">Portunus trituberculatus</name>
    <name type="common">Swimming crab</name>
    <name type="synonym">Neptunus trituberculatus</name>
    <dbReference type="NCBI Taxonomy" id="210409"/>
    <lineage>
        <taxon>Eukaryota</taxon>
        <taxon>Metazoa</taxon>
        <taxon>Ecdysozoa</taxon>
        <taxon>Arthropoda</taxon>
        <taxon>Crustacea</taxon>
        <taxon>Multicrustacea</taxon>
        <taxon>Malacostraca</taxon>
        <taxon>Eumalacostraca</taxon>
        <taxon>Eucarida</taxon>
        <taxon>Decapoda</taxon>
        <taxon>Pleocyemata</taxon>
        <taxon>Brachyura</taxon>
        <taxon>Eubrachyura</taxon>
        <taxon>Portunoidea</taxon>
        <taxon>Portunidae</taxon>
        <taxon>Portuninae</taxon>
        <taxon>Portunus</taxon>
    </lineage>
</organism>
<accession>A0A5B7K763</accession>
<comment type="caution">
    <text evidence="1">The sequence shown here is derived from an EMBL/GenBank/DDBJ whole genome shotgun (WGS) entry which is preliminary data.</text>
</comment>
<evidence type="ECO:0000313" key="2">
    <source>
        <dbReference type="Proteomes" id="UP000324222"/>
    </source>
</evidence>